<name>F9Y5L9_KETVW</name>
<dbReference type="InterPro" id="IPR026891">
    <property type="entry name" value="Fn3-like"/>
</dbReference>
<dbReference type="InterPro" id="IPR036881">
    <property type="entry name" value="Glyco_hydro_3_C_sf"/>
</dbReference>
<evidence type="ECO:0000313" key="8">
    <source>
        <dbReference type="EMBL" id="AEM40772.1"/>
    </source>
</evidence>
<dbReference type="Pfam" id="PF01915">
    <property type="entry name" value="Glyco_hydro_3_C"/>
    <property type="match status" value="1"/>
</dbReference>
<feature type="domain" description="PA14" evidence="7">
    <location>
        <begin position="388"/>
        <end position="536"/>
    </location>
</feature>
<dbReference type="SUPFAM" id="SSF52279">
    <property type="entry name" value="Beta-D-glucan exohydrolase, C-terminal domain"/>
    <property type="match status" value="1"/>
</dbReference>
<evidence type="ECO:0000256" key="4">
    <source>
        <dbReference type="ARBA" id="ARBA00032194"/>
    </source>
</evidence>
<dbReference type="InterPro" id="IPR036962">
    <property type="entry name" value="Glyco_hydro_3_N_sf"/>
</dbReference>
<dbReference type="eggNOG" id="COG1472">
    <property type="taxonomic scope" value="Bacteria"/>
</dbReference>
<dbReference type="PANTHER" id="PTHR42715">
    <property type="entry name" value="BETA-GLUCOSIDASE"/>
    <property type="match status" value="1"/>
</dbReference>
<dbReference type="InterPro" id="IPR013783">
    <property type="entry name" value="Ig-like_fold"/>
</dbReference>
<proteinExistence type="inferred from homology"/>
<dbReference type="GO" id="GO:0009251">
    <property type="term" value="P:glucan catabolic process"/>
    <property type="evidence" value="ECO:0007669"/>
    <property type="project" value="TreeGrafter"/>
</dbReference>
<dbReference type="Proteomes" id="UP000000692">
    <property type="component" value="Chromosome"/>
</dbReference>
<dbReference type="GO" id="GO:0008422">
    <property type="term" value="F:beta-glucosidase activity"/>
    <property type="evidence" value="ECO:0007669"/>
    <property type="project" value="UniProtKB-ARBA"/>
</dbReference>
<keyword evidence="9" id="KW-1185">Reference proteome</keyword>
<dbReference type="InterPro" id="IPR001764">
    <property type="entry name" value="Glyco_hydro_3_N"/>
</dbReference>
<dbReference type="PROSITE" id="PS51820">
    <property type="entry name" value="PA14"/>
    <property type="match status" value="1"/>
</dbReference>
<dbReference type="FunFam" id="2.60.40.10:FF:000495">
    <property type="entry name" value="Periplasmic beta-glucosidase"/>
    <property type="match status" value="1"/>
</dbReference>
<dbReference type="Gene3D" id="3.40.50.1700">
    <property type="entry name" value="Glycoside hydrolase family 3 C-terminal domain"/>
    <property type="match status" value="1"/>
</dbReference>
<dbReference type="PATRIC" id="fig|759362.5.peg.964"/>
<dbReference type="SMART" id="SM00758">
    <property type="entry name" value="PA14"/>
    <property type="match status" value="1"/>
</dbReference>
<dbReference type="InterPro" id="IPR050288">
    <property type="entry name" value="Cellulose_deg_GH3"/>
</dbReference>
<dbReference type="SUPFAM" id="SSF51445">
    <property type="entry name" value="(Trans)glycosidases"/>
    <property type="match status" value="1"/>
</dbReference>
<dbReference type="RefSeq" id="WP_013384229.1">
    <property type="nucleotide sequence ID" value="NC_017384.1"/>
</dbReference>
<evidence type="ECO:0000256" key="2">
    <source>
        <dbReference type="ARBA" id="ARBA00022801"/>
    </source>
</evidence>
<dbReference type="Gene3D" id="2.60.120.260">
    <property type="entry name" value="Galactose-binding domain-like"/>
    <property type="match status" value="1"/>
</dbReference>
<dbReference type="PANTHER" id="PTHR42715:SF3">
    <property type="entry name" value="BETA-GLUCOSIDASE B-RELATED"/>
    <property type="match status" value="1"/>
</dbReference>
<evidence type="ECO:0000256" key="5">
    <source>
        <dbReference type="ARBA" id="ARBA00032594"/>
    </source>
</evidence>
<keyword evidence="2 8" id="KW-0378">Hydrolase</keyword>
<dbReference type="OrthoDB" id="9781691at2"/>
<keyword evidence="8" id="KW-0326">Glycosidase</keyword>
<dbReference type="PRINTS" id="PR00133">
    <property type="entry name" value="GLHYDRLASE3"/>
</dbReference>
<dbReference type="HOGENOM" id="CLU_004542_4_1_5"/>
<evidence type="ECO:0000313" key="9">
    <source>
        <dbReference type="Proteomes" id="UP000000692"/>
    </source>
</evidence>
<dbReference type="SUPFAM" id="SSF56988">
    <property type="entry name" value="Anthrax protective antigen"/>
    <property type="match status" value="1"/>
</dbReference>
<gene>
    <name evidence="8" type="primary">bglSb</name>
    <name evidence="8" type="ordered locus">KVU_0933</name>
</gene>
<dbReference type="InterPro" id="IPR017853">
    <property type="entry name" value="GH"/>
</dbReference>
<dbReference type="SMART" id="SM01217">
    <property type="entry name" value="Fn3_like"/>
    <property type="match status" value="1"/>
</dbReference>
<evidence type="ECO:0000259" key="7">
    <source>
        <dbReference type="PROSITE" id="PS51820"/>
    </source>
</evidence>
<dbReference type="EMBL" id="CP002018">
    <property type="protein sequence ID" value="AEM40772.1"/>
    <property type="molecule type" value="Genomic_DNA"/>
</dbReference>
<dbReference type="InterPro" id="IPR037524">
    <property type="entry name" value="PA14/GLEYA"/>
</dbReference>
<dbReference type="AlphaFoldDB" id="F9Y5L9"/>
<dbReference type="Pfam" id="PF07691">
    <property type="entry name" value="PA14"/>
    <property type="match status" value="1"/>
</dbReference>
<dbReference type="Pfam" id="PF14310">
    <property type="entry name" value="Fn3-like"/>
    <property type="match status" value="1"/>
</dbReference>
<feature type="region of interest" description="Disordered" evidence="6">
    <location>
        <begin position="635"/>
        <end position="655"/>
    </location>
</feature>
<evidence type="ECO:0000256" key="6">
    <source>
        <dbReference type="SAM" id="MobiDB-lite"/>
    </source>
</evidence>
<dbReference type="InterPro" id="IPR011658">
    <property type="entry name" value="PA14_dom"/>
</dbReference>
<dbReference type="Pfam" id="PF00933">
    <property type="entry name" value="Glyco_hydro_3"/>
    <property type="match status" value="1"/>
</dbReference>
<sequence>MIKTRAETLVDQLSLEQQVQLLTGTDWWNLQGFPELGIGALGVTDGPSGARGAGGIMGGTKTTAFPVGISIGASWSPELARELGSALADEALDKGARVLLGPTINLQRGPLNGRNFECYSEDPILTAELAIAMVEGLQSKQVGATLKHFIANESEIRRTVNSSDVDERTLRELYFVPFERAVKEGGAWAVMSSYNRVNGTYAADNEWTLTDVLRKQWGFDGAVMSDWFGLRNTTAPVNAGLDLEMPGPSRWRGQALLDAVAAGEVSADAVRTAALNILTLVIRTGAIDETAPRTEVENERDSTRALIRKVGAAAAVLLKNDGAALPVTGTPKIAIIGPNAKAARVMGGGSAGVNAYRRTSLWDGMLEAFGADNLSYAEGCTNHRFEPILRGSFTREWFGNDTLSGAPIYSDSDASMASFLEYLPKGVDKLDHSIRISGSFTPAETGTYRFGLHCTGRGRLLVNGAEVVEAWDSWTRGSTMFEEGCDPVIADLTLQAGTPVEVVFEFATKPTFDLHFHAYQVGVGIVKTEAAIAEAADLAAEADVTILCIGRSEEWDTEGWDLPGMALPGAQDALVAAVAARAKKTIVVLQSGGPVEMPWLDQVDAVLQGWYPGQEAGLALADVISGAGYPGGKLPQSFPKGLRDTPTLGGNDDSTYPGRDGHVVYTEGLFIGYRYHEQQGIAPLFPFGHGLSYTDFSLGLPMVDLDGEGQGALRIAVENTGARTGSEVVQLYIAPLAAPVERPVSELKGFGKIALTPGTTGEVLIPLKPRDFAYFDVATQSWIVAGGDYELRIGTSASDIAHRVTVTVSDQVLPV</sequence>
<evidence type="ECO:0000256" key="3">
    <source>
        <dbReference type="ARBA" id="ARBA00031448"/>
    </source>
</evidence>
<protein>
    <recommendedName>
        <fullName evidence="5">Beta-D-glucoside glucohydrolase</fullName>
    </recommendedName>
    <alternativeName>
        <fullName evidence="3">Cellobiase</fullName>
    </alternativeName>
    <alternativeName>
        <fullName evidence="4">Gentiobiase</fullName>
    </alternativeName>
</protein>
<dbReference type="Gene3D" id="2.60.40.10">
    <property type="entry name" value="Immunoglobulins"/>
    <property type="match status" value="1"/>
</dbReference>
<evidence type="ECO:0000256" key="1">
    <source>
        <dbReference type="ARBA" id="ARBA00005336"/>
    </source>
</evidence>
<comment type="similarity">
    <text evidence="1">Belongs to the glycosyl hydrolase 3 family.</text>
</comment>
<reference evidence="8 9" key="1">
    <citation type="journal article" date="2011" name="J. Bacteriol.">
        <title>Complete genome sequence of the industrial strain Ketogulonicigenium vulgare WSH-001.</title>
        <authorList>
            <person name="Liu L."/>
            <person name="Li Y."/>
            <person name="Zhang J."/>
            <person name="Zhou Z."/>
            <person name="Liu J."/>
            <person name="Li X."/>
            <person name="Zhou J."/>
            <person name="Du G."/>
            <person name="Wang L."/>
            <person name="Chen J."/>
        </authorList>
    </citation>
    <scope>NUCLEOTIDE SEQUENCE [LARGE SCALE GENOMIC DNA]</scope>
    <source>
        <strain evidence="8 9">WSH-001</strain>
    </source>
</reference>
<dbReference type="InterPro" id="IPR002772">
    <property type="entry name" value="Glyco_hydro_3_C"/>
</dbReference>
<accession>F9Y5L9</accession>
<dbReference type="Gene3D" id="3.20.20.300">
    <property type="entry name" value="Glycoside hydrolase, family 3, N-terminal domain"/>
    <property type="match status" value="1"/>
</dbReference>
<dbReference type="KEGG" id="kvl:KVU_0933"/>
<organism evidence="8 9">
    <name type="scientific">Ketogulonicigenium vulgare (strain WSH-001)</name>
    <dbReference type="NCBI Taxonomy" id="759362"/>
    <lineage>
        <taxon>Bacteria</taxon>
        <taxon>Pseudomonadati</taxon>
        <taxon>Pseudomonadota</taxon>
        <taxon>Alphaproteobacteria</taxon>
        <taxon>Rhodobacterales</taxon>
        <taxon>Roseobacteraceae</taxon>
        <taxon>Ketogulonicigenium</taxon>
    </lineage>
</organism>